<dbReference type="Proteomes" id="UP001139410">
    <property type="component" value="Unassembled WGS sequence"/>
</dbReference>
<dbReference type="SUPFAM" id="SSF161111">
    <property type="entry name" value="Cation efflux protein transmembrane domain-like"/>
    <property type="match status" value="1"/>
</dbReference>
<evidence type="ECO:0000256" key="4">
    <source>
        <dbReference type="ARBA" id="ARBA00022692"/>
    </source>
</evidence>
<evidence type="ECO:0000256" key="8">
    <source>
        <dbReference type="ARBA" id="ARBA00023136"/>
    </source>
</evidence>
<dbReference type="PANTHER" id="PTHR11562">
    <property type="entry name" value="CATION EFFLUX PROTEIN/ ZINC TRANSPORTER"/>
    <property type="match status" value="1"/>
</dbReference>
<feature type="transmembrane region" description="Helical" evidence="9">
    <location>
        <begin position="162"/>
        <end position="183"/>
    </location>
</feature>
<organism evidence="12 13">
    <name type="scientific">Sphingomonas cremea</name>
    <dbReference type="NCBI Taxonomy" id="2904799"/>
    <lineage>
        <taxon>Bacteria</taxon>
        <taxon>Pseudomonadati</taxon>
        <taxon>Pseudomonadota</taxon>
        <taxon>Alphaproteobacteria</taxon>
        <taxon>Sphingomonadales</taxon>
        <taxon>Sphingomonadaceae</taxon>
        <taxon>Sphingomonas</taxon>
    </lineage>
</organism>
<keyword evidence="13" id="KW-1185">Reference proteome</keyword>
<keyword evidence="7" id="KW-0406">Ion transport</keyword>
<dbReference type="PANTHER" id="PTHR11562:SF17">
    <property type="entry name" value="RE54080P-RELATED"/>
    <property type="match status" value="1"/>
</dbReference>
<keyword evidence="5" id="KW-0862">Zinc</keyword>
<feature type="transmembrane region" description="Helical" evidence="9">
    <location>
        <begin position="189"/>
        <end position="211"/>
    </location>
</feature>
<dbReference type="GO" id="GO:0005886">
    <property type="term" value="C:plasma membrane"/>
    <property type="evidence" value="ECO:0007669"/>
    <property type="project" value="TreeGrafter"/>
</dbReference>
<feature type="domain" description="Cation efflux protein transmembrane" evidence="10">
    <location>
        <begin position="29"/>
        <end position="216"/>
    </location>
</feature>
<dbReference type="InterPro" id="IPR027469">
    <property type="entry name" value="Cation_efflux_TMD_sf"/>
</dbReference>
<dbReference type="RefSeq" id="WP_235066489.1">
    <property type="nucleotide sequence ID" value="NZ_JAKFGM010000001.1"/>
</dbReference>
<proteinExistence type="inferred from homology"/>
<dbReference type="InterPro" id="IPR050681">
    <property type="entry name" value="CDF/SLC30A"/>
</dbReference>
<feature type="domain" description="Cation efflux protein cytoplasmic" evidence="11">
    <location>
        <begin position="224"/>
        <end position="297"/>
    </location>
</feature>
<protein>
    <submittedName>
        <fullName evidence="12">Cation diffusion facilitator family transporter</fullName>
    </submittedName>
</protein>
<feature type="transmembrane region" description="Helical" evidence="9">
    <location>
        <begin position="27"/>
        <end position="48"/>
    </location>
</feature>
<accession>A0A9X1QK36</accession>
<dbReference type="SUPFAM" id="SSF160240">
    <property type="entry name" value="Cation efflux protein cytoplasmic domain-like"/>
    <property type="match status" value="1"/>
</dbReference>
<evidence type="ECO:0000256" key="9">
    <source>
        <dbReference type="SAM" id="Phobius"/>
    </source>
</evidence>
<keyword evidence="8 9" id="KW-0472">Membrane</keyword>
<gene>
    <name evidence="12" type="ORF">LVY65_02825</name>
</gene>
<dbReference type="Pfam" id="PF01545">
    <property type="entry name" value="Cation_efflux"/>
    <property type="match status" value="1"/>
</dbReference>
<evidence type="ECO:0000259" key="11">
    <source>
        <dbReference type="Pfam" id="PF16916"/>
    </source>
</evidence>
<feature type="transmembrane region" description="Helical" evidence="9">
    <location>
        <begin position="95"/>
        <end position="117"/>
    </location>
</feature>
<evidence type="ECO:0000313" key="12">
    <source>
        <dbReference type="EMBL" id="MCF2514004.1"/>
    </source>
</evidence>
<keyword evidence="4 9" id="KW-0812">Transmembrane</keyword>
<dbReference type="AlphaFoldDB" id="A0A9X1QK36"/>
<keyword evidence="5" id="KW-0864">Zinc transport</keyword>
<comment type="caution">
    <text evidence="12">The sequence shown here is derived from an EMBL/GenBank/DDBJ whole genome shotgun (WGS) entry which is preliminary data.</text>
</comment>
<evidence type="ECO:0000256" key="6">
    <source>
        <dbReference type="ARBA" id="ARBA00022989"/>
    </source>
</evidence>
<dbReference type="InterPro" id="IPR058533">
    <property type="entry name" value="Cation_efflux_TM"/>
</dbReference>
<dbReference type="InterPro" id="IPR036837">
    <property type="entry name" value="Cation_efflux_CTD_sf"/>
</dbReference>
<reference evidence="12" key="1">
    <citation type="submission" date="2022-01" db="EMBL/GenBank/DDBJ databases">
        <authorList>
            <person name="Jo J.-H."/>
            <person name="Im W.-T."/>
        </authorList>
    </citation>
    <scope>NUCLEOTIDE SEQUENCE</scope>
    <source>
        <strain evidence="12">G124</strain>
    </source>
</reference>
<name>A0A9X1QK36_9SPHN</name>
<evidence type="ECO:0000313" key="13">
    <source>
        <dbReference type="Proteomes" id="UP001139410"/>
    </source>
</evidence>
<evidence type="ECO:0000256" key="1">
    <source>
        <dbReference type="ARBA" id="ARBA00004141"/>
    </source>
</evidence>
<evidence type="ECO:0000256" key="5">
    <source>
        <dbReference type="ARBA" id="ARBA00022906"/>
    </source>
</evidence>
<dbReference type="Pfam" id="PF16916">
    <property type="entry name" value="ZT_dimer"/>
    <property type="match status" value="1"/>
</dbReference>
<keyword evidence="3" id="KW-0813">Transport</keyword>
<evidence type="ECO:0000259" key="10">
    <source>
        <dbReference type="Pfam" id="PF01545"/>
    </source>
</evidence>
<evidence type="ECO:0000256" key="2">
    <source>
        <dbReference type="ARBA" id="ARBA00008873"/>
    </source>
</evidence>
<evidence type="ECO:0000256" key="7">
    <source>
        <dbReference type="ARBA" id="ARBA00023065"/>
    </source>
</evidence>
<dbReference type="EMBL" id="JAKFGM010000001">
    <property type="protein sequence ID" value="MCF2514004.1"/>
    <property type="molecule type" value="Genomic_DNA"/>
</dbReference>
<feature type="transmembrane region" description="Helical" evidence="9">
    <location>
        <begin position="129"/>
        <end position="150"/>
    </location>
</feature>
<dbReference type="InterPro" id="IPR027470">
    <property type="entry name" value="Cation_efflux_CTD"/>
</dbReference>
<dbReference type="GO" id="GO:0005385">
    <property type="term" value="F:zinc ion transmembrane transporter activity"/>
    <property type="evidence" value="ECO:0007669"/>
    <property type="project" value="TreeGrafter"/>
</dbReference>
<comment type="similarity">
    <text evidence="2">Belongs to the cation diffusion facilitator (CDF) transporter (TC 2.A.4) family. SLC30A subfamily.</text>
</comment>
<dbReference type="InterPro" id="IPR002524">
    <property type="entry name" value="Cation_efflux"/>
</dbReference>
<sequence>MTTGSVECGHVHGGAGHSHAPANFGRAFLIGTLLNVGFVIVEAGYGIAVNSVALLADAGHNLSDVFGLLIAWGAATLSKRKPSAHYSYGLRRTSILAALFNAVFLLVAIGAIAFEAVQRLIHPQPVEGSVIMAVAAVGIVINGFTALLFAGGLKSDINIRGAFLHMAADAAVSAGVVVAGFLVTRTGWLWLDPATSLVIVIVILIGTWGLLRSSVAMSLDRVPDGIAPAEVESALMALPGVIRVHDLHIWPMSTTDVALTCHLVMPAGCPGDSFLHDASAMLHDRFEIDHSTIQVERDEHEACALAPATVI</sequence>
<dbReference type="Gene3D" id="1.20.1510.10">
    <property type="entry name" value="Cation efflux protein transmembrane domain"/>
    <property type="match status" value="1"/>
</dbReference>
<dbReference type="NCBIfam" id="TIGR01297">
    <property type="entry name" value="CDF"/>
    <property type="match status" value="1"/>
</dbReference>
<keyword evidence="6 9" id="KW-1133">Transmembrane helix</keyword>
<evidence type="ECO:0000256" key="3">
    <source>
        <dbReference type="ARBA" id="ARBA00022448"/>
    </source>
</evidence>
<comment type="subcellular location">
    <subcellularLocation>
        <location evidence="1">Membrane</location>
        <topology evidence="1">Multi-pass membrane protein</topology>
    </subcellularLocation>
</comment>